<dbReference type="Gene3D" id="3.40.50.720">
    <property type="entry name" value="NAD(P)-binding Rossmann-like Domain"/>
    <property type="match status" value="1"/>
</dbReference>
<dbReference type="GO" id="GO:0032259">
    <property type="term" value="P:methylation"/>
    <property type="evidence" value="ECO:0007669"/>
    <property type="project" value="UniProtKB-KW"/>
</dbReference>
<name>A0A6J5P9C5_9CAUD</name>
<dbReference type="EMBL" id="LR796776">
    <property type="protein sequence ID" value="CAB4165818.1"/>
    <property type="molecule type" value="Genomic_DNA"/>
</dbReference>
<dbReference type="SUPFAM" id="SSF53335">
    <property type="entry name" value="S-adenosyl-L-methionine-dependent methyltransferases"/>
    <property type="match status" value="1"/>
</dbReference>
<sequence length="405" mass="45464">MTHSQLLEHDLISGESVTKILDLGQHAYADTFVKPTQLHMSEPVFPLEVYLNSKSGQVQVGYVSNAEDRYNLYGYSYTSSNSEFARTHWDQYAAQLKEKYPAHKLVIEIGSNDGYLLNQFGGVGVQTLGIDSSKDMCDIATAQGMRCINAVFTGEVGTQVRKDIGHGADLIIANNVFNHANDPVDFALGVKEMLSESGVFVFELPYWADTVDSGRFDQIYHEHISYFTVKSAWNLLAQAGMRIIHVDHVAYHGGSIRVTAQKGPTDSIPDHVQQFITTETQNGLFDPNTYVIMQHGMQARRDRWLQDFYKMRRFGSSRIIGVGAAAKANTWLNWHRLDHTLIHCITDSSPHKQGKFTPLSRIPILGDEEFAKYENPYALILSWNIGASLKKALLSINPTTRFISQ</sequence>
<accession>A0A6J5P9C5</accession>
<dbReference type="Gene3D" id="3.40.50.150">
    <property type="entry name" value="Vaccinia Virus protein VP39"/>
    <property type="match status" value="1"/>
</dbReference>
<dbReference type="Pfam" id="PF08484">
    <property type="entry name" value="Methyltransf_14"/>
    <property type="match status" value="1"/>
</dbReference>
<dbReference type="GO" id="GO:0008168">
    <property type="term" value="F:methyltransferase activity"/>
    <property type="evidence" value="ECO:0007669"/>
    <property type="project" value="UniProtKB-KW"/>
</dbReference>
<feature type="domain" description="Methyltransferase putative zinc binding" evidence="1">
    <location>
        <begin position="15"/>
        <end position="69"/>
    </location>
</feature>
<proteinExistence type="predicted"/>
<gene>
    <name evidence="5" type="ORF">UFOVP1146_298</name>
    <name evidence="6" type="ORF">UFOVP1638_267</name>
    <name evidence="3" type="ORF">UFOVP812_211</name>
    <name evidence="4" type="ORF">UFOVP818_354</name>
</gene>
<dbReference type="EMBL" id="LR797502">
    <property type="protein sequence ID" value="CAB4221332.1"/>
    <property type="molecule type" value="Genomic_DNA"/>
</dbReference>
<dbReference type="InterPro" id="IPR013630">
    <property type="entry name" value="Methyltransf_Zn-bd_dom_put"/>
</dbReference>
<evidence type="ECO:0000259" key="2">
    <source>
        <dbReference type="Pfam" id="PF08484"/>
    </source>
</evidence>
<evidence type="ECO:0000313" key="3">
    <source>
        <dbReference type="EMBL" id="CAB4163942.1"/>
    </source>
</evidence>
<dbReference type="InterPro" id="IPR029063">
    <property type="entry name" value="SAM-dependent_MTases_sf"/>
</dbReference>
<dbReference type="Pfam" id="PF08421">
    <property type="entry name" value="Methyltransf_13"/>
    <property type="match status" value="1"/>
</dbReference>
<dbReference type="Pfam" id="PF13489">
    <property type="entry name" value="Methyltransf_23"/>
    <property type="match status" value="1"/>
</dbReference>
<evidence type="ECO:0000313" key="5">
    <source>
        <dbReference type="EMBL" id="CAB4186952.1"/>
    </source>
</evidence>
<organism evidence="4">
    <name type="scientific">uncultured Caudovirales phage</name>
    <dbReference type="NCBI Taxonomy" id="2100421"/>
    <lineage>
        <taxon>Viruses</taxon>
        <taxon>Duplodnaviria</taxon>
        <taxon>Heunggongvirae</taxon>
        <taxon>Uroviricota</taxon>
        <taxon>Caudoviricetes</taxon>
        <taxon>Peduoviridae</taxon>
        <taxon>Maltschvirus</taxon>
        <taxon>Maltschvirus maltsch</taxon>
    </lineage>
</organism>
<reference evidence="4" key="1">
    <citation type="submission" date="2020-04" db="EMBL/GenBank/DDBJ databases">
        <authorList>
            <person name="Chiriac C."/>
            <person name="Salcher M."/>
            <person name="Ghai R."/>
            <person name="Kavagutti S V."/>
        </authorList>
    </citation>
    <scope>NUCLEOTIDE SEQUENCE</scope>
</reference>
<evidence type="ECO:0000259" key="1">
    <source>
        <dbReference type="Pfam" id="PF08421"/>
    </source>
</evidence>
<dbReference type="EMBL" id="LR796758">
    <property type="protein sequence ID" value="CAB4163942.1"/>
    <property type="molecule type" value="Genomic_DNA"/>
</dbReference>
<keyword evidence="4" id="KW-0808">Transferase</keyword>
<dbReference type="InterPro" id="IPR038576">
    <property type="entry name" value="Methyltransf_Zn-bd_dom_put_sf"/>
</dbReference>
<protein>
    <submittedName>
        <fullName evidence="4">Methyltransferase putative zinc binding domain containing protein</fullName>
    </submittedName>
</protein>
<dbReference type="Gene3D" id="6.20.50.110">
    <property type="entry name" value="Methyltransferase, zinc-binding domain"/>
    <property type="match status" value="1"/>
</dbReference>
<feature type="domain" description="C-methyltransferase" evidence="2">
    <location>
        <begin position="251"/>
        <end position="392"/>
    </location>
</feature>
<dbReference type="InterPro" id="IPR013691">
    <property type="entry name" value="MeTrfase_14"/>
</dbReference>
<dbReference type="PANTHER" id="PTHR43861">
    <property type="entry name" value="TRANS-ACONITATE 2-METHYLTRANSFERASE-RELATED"/>
    <property type="match status" value="1"/>
</dbReference>
<dbReference type="PANTHER" id="PTHR43861:SF5">
    <property type="entry name" value="BLL5978 PROTEIN"/>
    <property type="match status" value="1"/>
</dbReference>
<keyword evidence="4" id="KW-0489">Methyltransferase</keyword>
<dbReference type="EMBL" id="LR797099">
    <property type="protein sequence ID" value="CAB4186952.1"/>
    <property type="molecule type" value="Genomic_DNA"/>
</dbReference>
<evidence type="ECO:0000313" key="6">
    <source>
        <dbReference type="EMBL" id="CAB4221332.1"/>
    </source>
</evidence>
<evidence type="ECO:0000313" key="4">
    <source>
        <dbReference type="EMBL" id="CAB4165818.1"/>
    </source>
</evidence>